<feature type="compositionally biased region" description="Gly residues" evidence="9">
    <location>
        <begin position="7"/>
        <end position="21"/>
    </location>
</feature>
<dbReference type="Pfam" id="PF02373">
    <property type="entry name" value="JmjC"/>
    <property type="match status" value="1"/>
</dbReference>
<protein>
    <submittedName>
        <fullName evidence="13">Transcription factor jumonji (JmjC) domain-containing protein</fullName>
    </submittedName>
</protein>
<feature type="compositionally biased region" description="Polar residues" evidence="9">
    <location>
        <begin position="436"/>
        <end position="447"/>
    </location>
</feature>
<keyword evidence="6" id="KW-0539">Nucleus</keyword>
<feature type="compositionally biased region" description="Basic residues" evidence="9">
    <location>
        <begin position="408"/>
        <end position="420"/>
    </location>
</feature>
<dbReference type="PANTHER" id="PTHR12549">
    <property type="entry name" value="JMJC DOMAIN-CONTAINING HISTONE DEMETHYLATION PROTEIN"/>
    <property type="match status" value="1"/>
</dbReference>
<feature type="region of interest" description="Disordered" evidence="9">
    <location>
        <begin position="209"/>
        <end position="447"/>
    </location>
</feature>
<dbReference type="PROSITE" id="PS51667">
    <property type="entry name" value="WRC"/>
    <property type="match status" value="1"/>
</dbReference>
<evidence type="ECO:0000256" key="2">
    <source>
        <dbReference type="ARBA" id="ARBA00006801"/>
    </source>
</evidence>
<dbReference type="InterPro" id="IPR001841">
    <property type="entry name" value="Znf_RING"/>
</dbReference>
<keyword evidence="7" id="KW-0862">Zinc</keyword>
<feature type="compositionally biased region" description="Basic residues" evidence="9">
    <location>
        <begin position="272"/>
        <end position="289"/>
    </location>
</feature>
<feature type="compositionally biased region" description="Polar residues" evidence="9">
    <location>
        <begin position="396"/>
        <end position="405"/>
    </location>
</feature>
<dbReference type="InterPro" id="IPR018866">
    <property type="entry name" value="Znf-4CXXC_R1"/>
</dbReference>
<dbReference type="PROSITE" id="PS50089">
    <property type="entry name" value="ZF_RING_2"/>
    <property type="match status" value="1"/>
</dbReference>
<evidence type="ECO:0000313" key="14">
    <source>
        <dbReference type="Proteomes" id="UP001604336"/>
    </source>
</evidence>
<dbReference type="GO" id="GO:0005634">
    <property type="term" value="C:nucleus"/>
    <property type="evidence" value="ECO:0007669"/>
    <property type="project" value="UniProtKB-SubCell"/>
</dbReference>
<dbReference type="PANTHER" id="PTHR12549:SF38">
    <property type="entry name" value="JMJC DOMAIN-CONTAINING HISTONE DEMETHYLASE 2, ISOFORM A"/>
    <property type="match status" value="1"/>
</dbReference>
<comment type="subcellular location">
    <subcellularLocation>
        <location evidence="1">Nucleus</location>
    </subcellularLocation>
</comment>
<evidence type="ECO:0000259" key="12">
    <source>
        <dbReference type="PROSITE" id="PS51667"/>
    </source>
</evidence>
<keyword evidence="5" id="KW-0804">Transcription</keyword>
<dbReference type="Pfam" id="PF10497">
    <property type="entry name" value="zf-4CXXC_R1"/>
    <property type="match status" value="1"/>
</dbReference>
<evidence type="ECO:0000256" key="6">
    <source>
        <dbReference type="ARBA" id="ARBA00023242"/>
    </source>
</evidence>
<feature type="domain" description="WRC" evidence="12">
    <location>
        <begin position="22"/>
        <end position="72"/>
    </location>
</feature>
<feature type="compositionally biased region" description="Basic and acidic residues" evidence="9">
    <location>
        <begin position="99"/>
        <end position="113"/>
    </location>
</feature>
<dbReference type="EMBL" id="JBFOLK010000003">
    <property type="protein sequence ID" value="KAL2527468.1"/>
    <property type="molecule type" value="Genomic_DNA"/>
</dbReference>
<evidence type="ECO:0000259" key="10">
    <source>
        <dbReference type="PROSITE" id="PS50089"/>
    </source>
</evidence>
<accession>A0ABD1URY4</accession>
<feature type="compositionally biased region" description="Basic residues" evidence="9">
    <location>
        <begin position="132"/>
        <end position="150"/>
    </location>
</feature>
<feature type="compositionally biased region" description="Basic residues" evidence="9">
    <location>
        <begin position="316"/>
        <end position="329"/>
    </location>
</feature>
<evidence type="ECO:0000256" key="5">
    <source>
        <dbReference type="ARBA" id="ARBA00023163"/>
    </source>
</evidence>
<dbReference type="SUPFAM" id="SSF51197">
    <property type="entry name" value="Clavaminate synthase-like"/>
    <property type="match status" value="1"/>
</dbReference>
<feature type="region of interest" description="Disordered" evidence="9">
    <location>
        <begin position="1"/>
        <end position="37"/>
    </location>
</feature>
<sequence length="1291" mass="143225">MEAAASGSGGSGGGAGAGGEGGDQKKQCRRTGSRGTWRCKAEAISGKALCERHELEYRRLYQKRKMRKLNQQENQETGGGGNSKVVSGNRDMGGGGEAEQGKKKQVIEGRDSEGQVGVVVGENGGEDSGALRAKKKGRPKGSKNKEKKRIHVENDDGVASETRGRQEGSENEKRNAVGNEIEAMQVANDVKNDEGGKVFVEKKDGDAVNTVGVTGKGLVGTVGLMPSTGKDDKSEGPFFPDEDVLRDFGICEDGGIPSDVSGQGFGGDNTVAKRKGGGRPKGSKNKKKIVMTDDKEMPVQVDKGGEPLGDGTVTKKGGRGRPKGSKNIKKLLPTIDQKQKMKGCIVDGETHTLSGEIEGVLGKDFAGDDERDGTNKKNDGRGSEPQSNGGIPIDSALSNELSDGVNQKGRRGRPKGSKNKTHSDEKGYSRPKGLQKNLQPVGSSEVQMPSEKYNVFKFEDSQEMEKPQRTSVVEGHEFACMGEQIPTVNKTNNPAVAGMSDATRQKEHRGLMCHQCLKSDKVGVVICSKCKRKRYCYECIAKWYPERTKEEIVKSCPFCCGNCNCKFCLQAVVLVKGFRKETDENIRLQRSLYLLVNILPVLRHLQQEQRSELDIEACIRGVQLTEDDIVVAVFEEDDRVYCDNCKTSIVNFHRSCSNPDCSYDICLDCCSELRKGIQPGGIEAKTFHASVETSQDQVNGRVHEMSYDLPKWEAKINGSIRCPPKEHGGCGSKDLVLRRIFDANWVDELIRRAEDLTSGYQLTDIEFSKKCLLCLINHSAQDGNTCSEVRQAAWRENSQDNFLYCPNAIDPGDSEFEHFQMHWRRGEPVIVRNALAKASGLSWEPMVMWRAFRNASKRLKAENFCVKAIDCLDWCEVEINIRQFFRGYLEGRKHLNGWPEMLKLKDWPPTSFFEECLPRHGAEFMAMLPFSDYTHPKSGLLNLATKLPEGALKPDLGPKTYIAYGSSEELGIGDSVTNLHCDISDAVNILTHTTETKTASLKRKRITKMRTQFEVEDSQKLRGIHESQTACKANSPDRLQKGETVKECADIGNINDGKCCPVENKIEEKEVGQEQKEFIVSLGNACPETNSAPGFLDSDKGGNSTMPKDSLQSGKYCPKTGHGGAVWDIFRRQDVPKIMEYLQKHWKEFHHFKMSPSNSVVHPIHDQTFYLNEKHKKQLKEEFDVEPWTFEQYLGEAVFIPAGCPHQVRNRQSCTKVAVDFVSPDNVQECIRLTKEFRLLPQNHRSKQDILEVKKLAVFAASAATTEARNLMSKLKNTDESNTRSGNLRTL</sequence>
<evidence type="ECO:0000256" key="3">
    <source>
        <dbReference type="ARBA" id="ARBA00022723"/>
    </source>
</evidence>
<keyword evidence="7" id="KW-0863">Zinc-finger</keyword>
<dbReference type="SMART" id="SM00558">
    <property type="entry name" value="JmjC"/>
    <property type="match status" value="1"/>
</dbReference>
<evidence type="ECO:0000256" key="1">
    <source>
        <dbReference type="ARBA" id="ARBA00004123"/>
    </source>
</evidence>
<evidence type="ECO:0000256" key="4">
    <source>
        <dbReference type="ARBA" id="ARBA00023015"/>
    </source>
</evidence>
<dbReference type="PROSITE" id="PS51184">
    <property type="entry name" value="JMJC"/>
    <property type="match status" value="1"/>
</dbReference>
<gene>
    <name evidence="13" type="ORF">Adt_12522</name>
</gene>
<keyword evidence="14" id="KW-1185">Reference proteome</keyword>
<dbReference type="InterPro" id="IPR045109">
    <property type="entry name" value="LSDs-like"/>
</dbReference>
<feature type="compositionally biased region" description="Polar residues" evidence="9">
    <location>
        <begin position="1101"/>
        <end position="1113"/>
    </location>
</feature>
<evidence type="ECO:0000256" key="8">
    <source>
        <dbReference type="PROSITE-ProRule" id="PRU01002"/>
    </source>
</evidence>
<dbReference type="InterPro" id="IPR017956">
    <property type="entry name" value="AT_hook_DNA-bd_motif"/>
</dbReference>
<feature type="domain" description="JmjC" evidence="11">
    <location>
        <begin position="936"/>
        <end position="1238"/>
    </location>
</feature>
<dbReference type="GO" id="GO:0008270">
    <property type="term" value="F:zinc ion binding"/>
    <property type="evidence" value="ECO:0007669"/>
    <property type="project" value="UniProtKB-KW"/>
</dbReference>
<evidence type="ECO:0000256" key="7">
    <source>
        <dbReference type="PROSITE-ProRule" id="PRU00175"/>
    </source>
</evidence>
<dbReference type="Proteomes" id="UP001604336">
    <property type="component" value="Unassembled WGS sequence"/>
</dbReference>
<dbReference type="SMART" id="SM00384">
    <property type="entry name" value="AT_hook"/>
    <property type="match status" value="4"/>
</dbReference>
<comment type="caution">
    <text evidence="8">Lacks conserved residue(s) required for the propagation of feature annotation.</text>
</comment>
<dbReference type="InterPro" id="IPR014977">
    <property type="entry name" value="WRC_dom"/>
</dbReference>
<feature type="domain" description="RING-type" evidence="10">
    <location>
        <begin position="513"/>
        <end position="559"/>
    </location>
</feature>
<comment type="similarity">
    <text evidence="2">Belongs to the JARID1 histone demethylase family.</text>
</comment>
<name>A0ABD1URY4_9LAMI</name>
<reference evidence="14" key="1">
    <citation type="submission" date="2024-07" db="EMBL/GenBank/DDBJ databases">
        <title>Two chromosome-level genome assemblies of Korean endemic species Abeliophyllum distichum and Forsythia ovata (Oleaceae).</title>
        <authorList>
            <person name="Jang H."/>
        </authorList>
    </citation>
    <scope>NUCLEOTIDE SEQUENCE [LARGE SCALE GENOMIC DNA]</scope>
</reference>
<proteinExistence type="inferred from homology"/>
<feature type="region of interest" description="Disordered" evidence="9">
    <location>
        <begin position="1092"/>
        <end position="1115"/>
    </location>
</feature>
<evidence type="ECO:0000259" key="11">
    <source>
        <dbReference type="PROSITE" id="PS51184"/>
    </source>
</evidence>
<dbReference type="Gene3D" id="2.60.120.650">
    <property type="entry name" value="Cupin"/>
    <property type="match status" value="1"/>
</dbReference>
<feature type="compositionally biased region" description="Basic and acidic residues" evidence="9">
    <location>
        <begin position="365"/>
        <end position="382"/>
    </location>
</feature>
<comment type="caution">
    <text evidence="13">The sequence shown here is derived from an EMBL/GenBank/DDBJ whole genome shotgun (WGS) entry which is preliminary data.</text>
</comment>
<keyword evidence="4" id="KW-0805">Transcription regulation</keyword>
<evidence type="ECO:0000256" key="9">
    <source>
        <dbReference type="SAM" id="MobiDB-lite"/>
    </source>
</evidence>
<evidence type="ECO:0000313" key="13">
    <source>
        <dbReference type="EMBL" id="KAL2527468.1"/>
    </source>
</evidence>
<feature type="region of interest" description="Disordered" evidence="9">
    <location>
        <begin position="66"/>
        <end position="180"/>
    </location>
</feature>
<feature type="compositionally biased region" description="Basic and acidic residues" evidence="9">
    <location>
        <begin position="162"/>
        <end position="175"/>
    </location>
</feature>
<keyword evidence="3" id="KW-0479">Metal-binding</keyword>
<dbReference type="InterPro" id="IPR003347">
    <property type="entry name" value="JmjC_dom"/>
</dbReference>
<organism evidence="13 14">
    <name type="scientific">Abeliophyllum distichum</name>
    <dbReference type="NCBI Taxonomy" id="126358"/>
    <lineage>
        <taxon>Eukaryota</taxon>
        <taxon>Viridiplantae</taxon>
        <taxon>Streptophyta</taxon>
        <taxon>Embryophyta</taxon>
        <taxon>Tracheophyta</taxon>
        <taxon>Spermatophyta</taxon>
        <taxon>Magnoliopsida</taxon>
        <taxon>eudicotyledons</taxon>
        <taxon>Gunneridae</taxon>
        <taxon>Pentapetalae</taxon>
        <taxon>asterids</taxon>
        <taxon>lamiids</taxon>
        <taxon>Lamiales</taxon>
        <taxon>Oleaceae</taxon>
        <taxon>Forsythieae</taxon>
        <taxon>Abeliophyllum</taxon>
    </lineage>
</organism>